<feature type="region of interest" description="Disordered" evidence="2">
    <location>
        <begin position="917"/>
        <end position="938"/>
    </location>
</feature>
<dbReference type="PANTHER" id="PTHR13958:SF3">
    <property type="entry name" value="CAP-GLY DOMAIN-CONTAINING PROTEIN-RELATED"/>
    <property type="match status" value="1"/>
</dbReference>
<feature type="compositionally biased region" description="Low complexity" evidence="2">
    <location>
        <begin position="426"/>
        <end position="441"/>
    </location>
</feature>
<dbReference type="STRING" id="75743.A0A401PJ82"/>
<feature type="region of interest" description="Disordered" evidence="2">
    <location>
        <begin position="2116"/>
        <end position="2149"/>
    </location>
</feature>
<evidence type="ECO:0000256" key="1">
    <source>
        <dbReference type="SAM" id="Coils"/>
    </source>
</evidence>
<feature type="compositionally biased region" description="Low complexity" evidence="2">
    <location>
        <begin position="243"/>
        <end position="258"/>
    </location>
</feature>
<feature type="coiled-coil region" evidence="1">
    <location>
        <begin position="1166"/>
        <end position="1193"/>
    </location>
</feature>
<dbReference type="Proteomes" id="UP000288216">
    <property type="component" value="Unassembled WGS sequence"/>
</dbReference>
<feature type="compositionally biased region" description="Polar residues" evidence="2">
    <location>
        <begin position="1409"/>
        <end position="1452"/>
    </location>
</feature>
<dbReference type="SUPFAM" id="SSF74924">
    <property type="entry name" value="Cap-Gly domain"/>
    <property type="match status" value="1"/>
</dbReference>
<feature type="compositionally biased region" description="Polar residues" evidence="2">
    <location>
        <begin position="1284"/>
        <end position="1311"/>
    </location>
</feature>
<dbReference type="InterPro" id="IPR036859">
    <property type="entry name" value="CAP-Gly_dom_sf"/>
</dbReference>
<feature type="compositionally biased region" description="Low complexity" evidence="2">
    <location>
        <begin position="393"/>
        <end position="407"/>
    </location>
</feature>
<feature type="compositionally biased region" description="Basic and acidic residues" evidence="2">
    <location>
        <begin position="408"/>
        <end position="418"/>
    </location>
</feature>
<feature type="compositionally biased region" description="Basic and acidic residues" evidence="2">
    <location>
        <begin position="917"/>
        <end position="936"/>
    </location>
</feature>
<dbReference type="InterPro" id="IPR028750">
    <property type="entry name" value="CEP350/CC187"/>
</dbReference>
<feature type="region of interest" description="Disordered" evidence="2">
    <location>
        <begin position="234"/>
        <end position="272"/>
    </location>
</feature>
<dbReference type="GO" id="GO:0008017">
    <property type="term" value="F:microtubule binding"/>
    <property type="evidence" value="ECO:0007669"/>
    <property type="project" value="InterPro"/>
</dbReference>
<feature type="compositionally biased region" description="Basic and acidic residues" evidence="2">
    <location>
        <begin position="1205"/>
        <end position="1217"/>
    </location>
</feature>
<keyword evidence="5" id="KW-1185">Reference proteome</keyword>
<dbReference type="OMA" id="HEIQQRR"/>
<comment type="caution">
    <text evidence="4">The sequence shown here is derived from an EMBL/GenBank/DDBJ whole genome shotgun (WGS) entry which is preliminary data.</text>
</comment>
<dbReference type="PANTHER" id="PTHR13958">
    <property type="entry name" value="CENTROSOME-ASSOCIATED PROTEIN 350"/>
    <property type="match status" value="1"/>
</dbReference>
<feature type="compositionally biased region" description="Basic and acidic residues" evidence="2">
    <location>
        <begin position="837"/>
        <end position="868"/>
    </location>
</feature>
<proteinExistence type="predicted"/>
<dbReference type="OrthoDB" id="306254at2759"/>
<feature type="compositionally biased region" description="Basic and acidic residues" evidence="2">
    <location>
        <begin position="1457"/>
        <end position="1472"/>
    </location>
</feature>
<feature type="region of interest" description="Disordered" evidence="2">
    <location>
        <begin position="1941"/>
        <end position="1967"/>
    </location>
</feature>
<feature type="compositionally biased region" description="Polar residues" evidence="2">
    <location>
        <begin position="1384"/>
        <end position="1396"/>
    </location>
</feature>
<feature type="compositionally biased region" description="Low complexity" evidence="2">
    <location>
        <begin position="824"/>
        <end position="836"/>
    </location>
</feature>
<feature type="coiled-coil region" evidence="1">
    <location>
        <begin position="1042"/>
        <end position="1086"/>
    </location>
</feature>
<sequence>MPAHRLNAGIQPAHPLSAGNLFSHLPNLDPRGFLSKDLEAAANRKESLLKGQAPSLQYPSSGLSPYDYTTGTQKVTAPHKSRLDRIEALKAMAASLSNRIENGAKKLAGAGINYGVAQSSEHDVLQIAWDDGCWAKPTSPPVRDSGEEDISPRIRRNRGANVGHTSYDDQLPGVGNLYEYKKVGESPHCQASVTAMATEGRTSGTDRYQEVSWENAYKRSLEALEQDLQKLSRERNQFDSPHSSGGSISEGPLLSEGSLSDEDGLPGGRDPIKLTEKLRDKEFCAGESNSSCRLVAEFQKEAERYQPVQLYPEGCKNRAPWEELAKGSPHSVINIFTKSYQFYGQGGLEDGSDRGSPTLQPLVSAASPEEVAPYEDDFLSAQSSTSLSRKIPSYQSSGSSPSSGRGEVSSKRSYDARPGEVSPRVSGQRSATSSRSSGSSGKKMKIDALAGADVAGSVRHSPVDDVTWVSASISERSSPEGRMPGLGQSFIGDLELVKVANDMEEPIINSPASVQVEPSKHKKATSSLSFQSAVNNVSPRPFQNDTVTVSGDGMRQLASTTFTPSPSLTYRPQFTDISVPAARPPTSSAAASMLSSPLSLQHRMTAELTYLDAIEESVRQLSEIDRTRGIALAQQETVSLAQILKAQQQRHEHDIALLKLKAEQETVASQRQLEETRQKAAQAHAETLQQFAQTHQEILQESTSKMMTQQVEAAWLAVDTARQVKEMTELARAQIATGSPTVVATNLSHGATAVPVTALLDQQRQQHSDFMKQLRARSEPDHGKSECSPTSDGPVEKLPNSRIHYSTSFDSPSESSRYKHDRSSGSSRQDSPSLSSLEKRAESRASRHEKGNSSVEEEVHTAADDAIHSDSVPSLPDEKDSVSIATEYSLKFDESMTEDEIEEKSFRSLLPSESHRRFNMERKRSRQDDSDEDMVRDQSASAVIKHDLSMPFSGGQDSFSKFTMEMVRQYMKEEEMRAQHQVSLLKLRERALKEKTKAELAWLEHQKNVCVHECVCTRVCVYASVCVRERVCTRACVYASVCVRERAEIKRLQEANRAARKERQLILKQQEEIQRMRQTTMKIQEKLKSAGERKLEQRSGEQLEVENVFKVSHTSSPLQTDVETRSPSPVSISGSETSSIMQKLKKMRSHMDEKFLTKREQKLMHRRRYAEELLEWKRRLDAEEAEIRRMEKQALAAWDKELKQKVAKREASERSPGSKDTASEEECPAPSCSQPHSDSSIPEEVGSPPAQTVESASIVLQMSTSPDHSVFTDDGYSQDFESVATHSKQSPPLKVTVSTSKQDGQKSCSNFSVPIRPALKTRQASGSWSDESVSVTQSDQLVCTVPLSDQSVCTVPLSDQSVCTSYDEFIKKTQAELSKDLDVASSTKPQIKTLYSTAAEKPKIKPPSLQRSDSAKSWKSLTEGETSRASLGSIANQDQRSSSPDGQKSNLLSELLASDRSKSAIFDSRADESSGSPSPIFKSHVRSPPDFAEGLDNVPAIPHQKGALECGRLPDQFEDGSGDESVVSSHRSVQDYVQEELENIKSEESDVDDILDLSRQSSKSEPLLKLNSEKPQTLNISELIEGLTQRSTAPSDDTEQPFVAAHVEKKFEDLKDESGDLQKDGHTDEEDVMSEQSASSVRVVKSVKLDTSVGTVSSHHRALEKTAPKNDSYPQDFECPSLGKETTYSEDFESSPKKEAPEDIDESSHVGSCNAGSKSAEVLSPRNKVTYDENVFTPQVLPYPGQSKQEEMSEEEKLSLSVSPSVCMDDEISERLSEKSFSSCGSVHSEQLLDLKSPTEKSRNEERSDASNEEQTPVPSHSPSPCHTPTPTSHEIDELPKFHIGSRVLVSSIQPGTLCFKGRTNFANGFWAGVELDKPEGSNNGTYDGVEYFRCKDKYGIFAPPHKLSLLPERYEDVIDTTEDEDDPFLEVKLDKDCKTCSGDEERPELSKEERKLQNVESDPSKTPFDQVDFKLTAFENNLNDLRASNQFSEPSTIELLHIINEPGMAVESFVHNQNFEDNLPKSGEEEQLVNLSKDQDEQTFNLPDVSREKASKTILETATDFVTELPVCSTGETKEGFSLAFHEKSSTPLLDLLNREKKQLEAQFRVSNLKPESEEVYEESEGFKEEEQKGNHEDSEEYKEEDLKSNVTKASSFADTILSSFVKDTVRQLQKLKKSRDEKIHLTNQELQFKSDVESSPRSSPKGLEIQNEAVVQLQTSAERDDSDEEKEEVLSPDLCPRPGSPVFGTSGQEELAKRLAELELSRELLDDLPDDQDWFDEDFGLGCRKAQQPVQEPPPPKTIPQKIHEEPYFAIPHDAFEVEKLVHAAAEELWKWQELGHDLRDMQMPTGYFGNNKGQDVESVSKRVYCEAVFNLTREIFTEIFAEDPNVSQPPWMKPSRISSAYFRRVRNPQDLNEVKVMIPYNIIF</sequence>
<dbReference type="InterPro" id="IPR000938">
    <property type="entry name" value="CAP-Gly_domain"/>
</dbReference>
<evidence type="ECO:0000313" key="5">
    <source>
        <dbReference type="Proteomes" id="UP000288216"/>
    </source>
</evidence>
<dbReference type="Gene3D" id="2.30.30.190">
    <property type="entry name" value="CAP Gly-rich-like domain"/>
    <property type="match status" value="1"/>
</dbReference>
<dbReference type="GO" id="GO:0005813">
    <property type="term" value="C:centrosome"/>
    <property type="evidence" value="ECO:0007669"/>
    <property type="project" value="InterPro"/>
</dbReference>
<feature type="region of interest" description="Disordered" evidence="2">
    <location>
        <begin position="382"/>
        <end position="444"/>
    </location>
</feature>
<feature type="compositionally biased region" description="Low complexity" evidence="2">
    <location>
        <begin position="1637"/>
        <end position="1646"/>
    </location>
</feature>
<gene>
    <name evidence="4" type="ORF">scyTo_0006665</name>
</gene>
<dbReference type="GO" id="GO:0034453">
    <property type="term" value="P:microtubule anchoring"/>
    <property type="evidence" value="ECO:0007669"/>
    <property type="project" value="InterPro"/>
</dbReference>
<feature type="region of interest" description="Disordered" evidence="2">
    <location>
        <begin position="347"/>
        <end position="370"/>
    </location>
</feature>
<feature type="compositionally biased region" description="Basic and acidic residues" evidence="2">
    <location>
        <begin position="1613"/>
        <end position="1626"/>
    </location>
</feature>
<feature type="region of interest" description="Disordered" evidence="2">
    <location>
        <begin position="2193"/>
        <end position="2251"/>
    </location>
</feature>
<feature type="compositionally biased region" description="Polar residues" evidence="2">
    <location>
        <begin position="1231"/>
        <end position="1240"/>
    </location>
</feature>
<reference evidence="4 5" key="1">
    <citation type="journal article" date="2018" name="Nat. Ecol. Evol.">
        <title>Shark genomes provide insights into elasmobranch evolution and the origin of vertebrates.</title>
        <authorList>
            <person name="Hara Y"/>
            <person name="Yamaguchi K"/>
            <person name="Onimaru K"/>
            <person name="Kadota M"/>
            <person name="Koyanagi M"/>
            <person name="Keeley SD"/>
            <person name="Tatsumi K"/>
            <person name="Tanaka K"/>
            <person name="Motone F"/>
            <person name="Kageyama Y"/>
            <person name="Nozu R"/>
            <person name="Adachi N"/>
            <person name="Nishimura O"/>
            <person name="Nakagawa R"/>
            <person name="Tanegashima C"/>
            <person name="Kiyatake I"/>
            <person name="Matsumoto R"/>
            <person name="Murakumo K"/>
            <person name="Nishida K"/>
            <person name="Terakita A"/>
            <person name="Kuratani S"/>
            <person name="Sato K"/>
            <person name="Hyodo S Kuraku.S."/>
        </authorList>
    </citation>
    <scope>NUCLEOTIDE SEQUENCE [LARGE SCALE GENOMIC DNA]</scope>
</reference>
<feature type="compositionally biased region" description="Basic and acidic residues" evidence="2">
    <location>
        <begin position="2126"/>
        <end position="2138"/>
    </location>
</feature>
<accession>A0A401PJ82</accession>
<dbReference type="PROSITE" id="PS50245">
    <property type="entry name" value="CAP_GLY_2"/>
    <property type="match status" value="1"/>
</dbReference>
<feature type="compositionally biased region" description="Basic and acidic residues" evidence="2">
    <location>
        <begin position="764"/>
        <end position="785"/>
    </location>
</feature>
<keyword evidence="1" id="KW-0175">Coiled coil</keyword>
<evidence type="ECO:0000259" key="3">
    <source>
        <dbReference type="PROSITE" id="PS50245"/>
    </source>
</evidence>
<feature type="region of interest" description="Disordered" evidence="2">
    <location>
        <begin position="1205"/>
        <end position="1253"/>
    </location>
</feature>
<feature type="region of interest" description="Disordered" evidence="2">
    <location>
        <begin position="1114"/>
        <end position="1138"/>
    </location>
</feature>
<feature type="compositionally biased region" description="Polar residues" evidence="2">
    <location>
        <begin position="803"/>
        <end position="815"/>
    </location>
</feature>
<feature type="region of interest" description="Disordered" evidence="2">
    <location>
        <begin position="1787"/>
        <end position="1836"/>
    </location>
</feature>
<feature type="compositionally biased region" description="Basic and acidic residues" evidence="2">
    <location>
        <begin position="1791"/>
        <end position="1810"/>
    </location>
</feature>
<evidence type="ECO:0000313" key="4">
    <source>
        <dbReference type="EMBL" id="GCB73190.1"/>
    </source>
</evidence>
<feature type="region of interest" description="Disordered" evidence="2">
    <location>
        <begin position="1613"/>
        <end position="1764"/>
    </location>
</feature>
<feature type="region of interest" description="Disordered" evidence="2">
    <location>
        <begin position="764"/>
        <end position="880"/>
    </location>
</feature>
<feature type="region of interest" description="Disordered" evidence="2">
    <location>
        <begin position="1282"/>
        <end position="1311"/>
    </location>
</feature>
<evidence type="ECO:0000256" key="2">
    <source>
        <dbReference type="SAM" id="MobiDB-lite"/>
    </source>
</evidence>
<feature type="region of interest" description="Disordered" evidence="2">
    <location>
        <begin position="1380"/>
        <end position="1573"/>
    </location>
</feature>
<feature type="domain" description="CAP-Gly" evidence="3">
    <location>
        <begin position="1862"/>
        <end position="1904"/>
    </location>
</feature>
<name>A0A401PJ82_SCYTO</name>
<dbReference type="SMART" id="SM01052">
    <property type="entry name" value="CAP_GLY"/>
    <property type="match status" value="1"/>
</dbReference>
<dbReference type="Pfam" id="PF01302">
    <property type="entry name" value="CAP_GLY"/>
    <property type="match status" value="1"/>
</dbReference>
<dbReference type="EMBL" id="BFAA01002288">
    <property type="protein sequence ID" value="GCB73190.1"/>
    <property type="molecule type" value="Genomic_DNA"/>
</dbReference>
<organism evidence="4 5">
    <name type="scientific">Scyliorhinus torazame</name>
    <name type="common">Cloudy catshark</name>
    <name type="synonym">Catulus torazame</name>
    <dbReference type="NCBI Taxonomy" id="75743"/>
    <lineage>
        <taxon>Eukaryota</taxon>
        <taxon>Metazoa</taxon>
        <taxon>Chordata</taxon>
        <taxon>Craniata</taxon>
        <taxon>Vertebrata</taxon>
        <taxon>Chondrichthyes</taxon>
        <taxon>Elasmobranchii</taxon>
        <taxon>Galeomorphii</taxon>
        <taxon>Galeoidea</taxon>
        <taxon>Carcharhiniformes</taxon>
        <taxon>Scyliorhinidae</taxon>
        <taxon>Scyliorhinus</taxon>
    </lineage>
</organism>
<feature type="compositionally biased region" description="Basic and acidic residues" evidence="2">
    <location>
        <begin position="1941"/>
        <end position="1958"/>
    </location>
</feature>
<protein>
    <recommendedName>
        <fullName evidence="3">CAP-Gly domain-containing protein</fullName>
    </recommendedName>
</protein>
<feature type="compositionally biased region" description="Basic and acidic residues" evidence="2">
    <location>
        <begin position="1748"/>
        <end position="1758"/>
    </location>
</feature>